<keyword evidence="4 8" id="KW-1133">Transmembrane helix</keyword>
<evidence type="ECO:0000256" key="2">
    <source>
        <dbReference type="ARBA" id="ARBA00006704"/>
    </source>
</evidence>
<protein>
    <recommendedName>
        <fullName evidence="6">ATP synthase F(0) sector subunit c</fullName>
    </recommendedName>
    <alternativeName>
        <fullName evidence="7">F-type ATPase subunit c</fullName>
    </alternativeName>
</protein>
<comment type="caution">
    <text evidence="10">The sequence shown here is derived from an EMBL/GenBank/DDBJ whole genome shotgun (WGS) entry which is preliminary data.</text>
</comment>
<feature type="transmembrane region" description="Helical" evidence="8">
    <location>
        <begin position="83"/>
        <end position="111"/>
    </location>
</feature>
<dbReference type="Gene3D" id="1.20.120.610">
    <property type="entry name" value="lithium bound rotor ring of v- atpase"/>
    <property type="match status" value="1"/>
</dbReference>
<accession>A0A928Q2N3</accession>
<evidence type="ECO:0000259" key="9">
    <source>
        <dbReference type="Pfam" id="PF00137"/>
    </source>
</evidence>
<name>A0A928Q2N3_9FIRM</name>
<evidence type="ECO:0000256" key="6">
    <source>
        <dbReference type="ARBA" id="ARBA00032200"/>
    </source>
</evidence>
<dbReference type="PRINTS" id="PR00124">
    <property type="entry name" value="ATPASEC"/>
</dbReference>
<dbReference type="EMBL" id="SVNY01000001">
    <property type="protein sequence ID" value="MBE6832021.1"/>
    <property type="molecule type" value="Genomic_DNA"/>
</dbReference>
<dbReference type="Proteomes" id="UP000754750">
    <property type="component" value="Unassembled WGS sequence"/>
</dbReference>
<reference evidence="10" key="1">
    <citation type="submission" date="2019-04" db="EMBL/GenBank/DDBJ databases">
        <title>Evolution of Biomass-Degrading Anaerobic Consortia Revealed by Metagenomics.</title>
        <authorList>
            <person name="Peng X."/>
        </authorList>
    </citation>
    <scope>NUCLEOTIDE SEQUENCE</scope>
    <source>
        <strain evidence="10">SIG551</strain>
    </source>
</reference>
<dbReference type="AlphaFoldDB" id="A0A928Q2N3"/>
<keyword evidence="5 8" id="KW-0472">Membrane</keyword>
<organism evidence="10 11">
    <name type="scientific">Faecalispora sporosphaeroides</name>
    <dbReference type="NCBI Taxonomy" id="1549"/>
    <lineage>
        <taxon>Bacteria</taxon>
        <taxon>Bacillati</taxon>
        <taxon>Bacillota</taxon>
        <taxon>Clostridia</taxon>
        <taxon>Eubacteriales</taxon>
        <taxon>Oscillospiraceae</taxon>
        <taxon>Faecalispora</taxon>
    </lineage>
</organism>
<feature type="transmembrane region" description="Helical" evidence="8">
    <location>
        <begin position="6"/>
        <end position="24"/>
    </location>
</feature>
<sequence length="147" mass="14533">MNYVLFILPIAALIVTVFLTLRAVKNGKKVKSAVITQLAAFAIVCAVTVAVPVVANAATDEPANATTSAANDGTNVGKEGMGLLAAALVTSLSGVGGGIAVAAAAPAAIGATAEDPKSFGKSLIFVALGEGIALYGLLISILILNKI</sequence>
<gene>
    <name evidence="10" type="ORF">E7512_00285</name>
</gene>
<dbReference type="InterPro" id="IPR000454">
    <property type="entry name" value="ATP_synth_F0_csu"/>
</dbReference>
<dbReference type="InterPro" id="IPR035921">
    <property type="entry name" value="F/V-ATP_Csub_sf"/>
</dbReference>
<evidence type="ECO:0000313" key="11">
    <source>
        <dbReference type="Proteomes" id="UP000754750"/>
    </source>
</evidence>
<evidence type="ECO:0000313" key="10">
    <source>
        <dbReference type="EMBL" id="MBE6832021.1"/>
    </source>
</evidence>
<dbReference type="GO" id="GO:0045259">
    <property type="term" value="C:proton-transporting ATP synthase complex"/>
    <property type="evidence" value="ECO:0007669"/>
    <property type="project" value="InterPro"/>
</dbReference>
<comment type="similarity">
    <text evidence="2">Belongs to the ATPase C chain family.</text>
</comment>
<evidence type="ECO:0000256" key="3">
    <source>
        <dbReference type="ARBA" id="ARBA00022692"/>
    </source>
</evidence>
<dbReference type="InterPro" id="IPR002379">
    <property type="entry name" value="ATPase_proteolipid_c-like_dom"/>
</dbReference>
<dbReference type="CDD" id="cd18120">
    <property type="entry name" value="ATP-synt_Vo_Ao_c"/>
    <property type="match status" value="1"/>
</dbReference>
<dbReference type="Pfam" id="PF00137">
    <property type="entry name" value="ATP-synt_C"/>
    <property type="match status" value="1"/>
</dbReference>
<feature type="transmembrane region" description="Helical" evidence="8">
    <location>
        <begin position="36"/>
        <end position="55"/>
    </location>
</feature>
<evidence type="ECO:0000256" key="7">
    <source>
        <dbReference type="ARBA" id="ARBA00032887"/>
    </source>
</evidence>
<dbReference type="RefSeq" id="WP_326839646.1">
    <property type="nucleotide sequence ID" value="NZ_JBKWRC010000001.1"/>
</dbReference>
<dbReference type="GO" id="GO:0015986">
    <property type="term" value="P:proton motive force-driven ATP synthesis"/>
    <property type="evidence" value="ECO:0007669"/>
    <property type="project" value="InterPro"/>
</dbReference>
<evidence type="ECO:0000256" key="4">
    <source>
        <dbReference type="ARBA" id="ARBA00022989"/>
    </source>
</evidence>
<proteinExistence type="inferred from homology"/>
<keyword evidence="3 8" id="KW-0812">Transmembrane</keyword>
<dbReference type="GO" id="GO:0015078">
    <property type="term" value="F:proton transmembrane transporter activity"/>
    <property type="evidence" value="ECO:0007669"/>
    <property type="project" value="InterPro"/>
</dbReference>
<dbReference type="GO" id="GO:0033177">
    <property type="term" value="C:proton-transporting two-sector ATPase complex, proton-transporting domain"/>
    <property type="evidence" value="ECO:0007669"/>
    <property type="project" value="InterPro"/>
</dbReference>
<comment type="subcellular location">
    <subcellularLocation>
        <location evidence="1">Membrane</location>
        <topology evidence="1">Multi-pass membrane protein</topology>
    </subcellularLocation>
</comment>
<feature type="domain" description="V-ATPase proteolipid subunit C-like" evidence="9">
    <location>
        <begin position="84"/>
        <end position="143"/>
    </location>
</feature>
<evidence type="ECO:0000256" key="1">
    <source>
        <dbReference type="ARBA" id="ARBA00004141"/>
    </source>
</evidence>
<evidence type="ECO:0000256" key="8">
    <source>
        <dbReference type="SAM" id="Phobius"/>
    </source>
</evidence>
<dbReference type="SUPFAM" id="SSF81333">
    <property type="entry name" value="F1F0 ATP synthase subunit C"/>
    <property type="match status" value="1"/>
</dbReference>
<feature type="transmembrane region" description="Helical" evidence="8">
    <location>
        <begin position="123"/>
        <end position="144"/>
    </location>
</feature>
<evidence type="ECO:0000256" key="5">
    <source>
        <dbReference type="ARBA" id="ARBA00023136"/>
    </source>
</evidence>